<keyword evidence="1" id="KW-1133">Transmembrane helix</keyword>
<dbReference type="EMBL" id="BK015191">
    <property type="protein sequence ID" value="DAD95295.1"/>
    <property type="molecule type" value="Genomic_DNA"/>
</dbReference>
<feature type="transmembrane region" description="Helical" evidence="1">
    <location>
        <begin position="6"/>
        <end position="27"/>
    </location>
</feature>
<reference evidence="2" key="1">
    <citation type="journal article" date="2021" name="Proc. Natl. Acad. Sci. U.S.A.">
        <title>A Catalog of Tens of Thousands of Viruses from Human Metagenomes Reveals Hidden Associations with Chronic Diseases.</title>
        <authorList>
            <person name="Tisza M.J."/>
            <person name="Buck C.B."/>
        </authorList>
    </citation>
    <scope>NUCLEOTIDE SEQUENCE</scope>
    <source>
        <strain evidence="2">CtsNK10</strain>
    </source>
</reference>
<proteinExistence type="predicted"/>
<evidence type="ECO:0000313" key="2">
    <source>
        <dbReference type="EMBL" id="DAD95295.1"/>
    </source>
</evidence>
<keyword evidence="1" id="KW-0472">Membrane</keyword>
<keyword evidence="1" id="KW-0812">Transmembrane</keyword>
<evidence type="ECO:0000256" key="1">
    <source>
        <dbReference type="SAM" id="Phobius"/>
    </source>
</evidence>
<name>A0A8S5NLS3_9CAUD</name>
<sequence length="44" mass="5087">MVNFSLLDVFIAHLTAGSLILTLILFLEINRYKILLKISTRLLR</sequence>
<accession>A0A8S5NLS3</accession>
<protein>
    <submittedName>
        <fullName evidence="2">Uncharacterized protein</fullName>
    </submittedName>
</protein>
<organism evidence="2">
    <name type="scientific">Podoviridae sp. ctsNK10</name>
    <dbReference type="NCBI Taxonomy" id="2826582"/>
    <lineage>
        <taxon>Viruses</taxon>
        <taxon>Duplodnaviria</taxon>
        <taxon>Heunggongvirae</taxon>
        <taxon>Uroviricota</taxon>
        <taxon>Caudoviricetes</taxon>
    </lineage>
</organism>